<sequence>MLEKRVKKMFQRRKNIRNTQRKRNKGGFLPFTRAMMEFLMWIRWMELRDLMLTVR</sequence>
<gene>
    <name evidence="1" type="ORF">BOLC7T41783H</name>
</gene>
<organism evidence="1">
    <name type="scientific">Brassica oleracea</name>
    <name type="common">Wild cabbage</name>
    <dbReference type="NCBI Taxonomy" id="3712"/>
    <lineage>
        <taxon>Eukaryota</taxon>
        <taxon>Viridiplantae</taxon>
        <taxon>Streptophyta</taxon>
        <taxon>Embryophyta</taxon>
        <taxon>Tracheophyta</taxon>
        <taxon>Spermatophyta</taxon>
        <taxon>Magnoliopsida</taxon>
        <taxon>eudicotyledons</taxon>
        <taxon>Gunneridae</taxon>
        <taxon>Pentapetalae</taxon>
        <taxon>rosids</taxon>
        <taxon>malvids</taxon>
        <taxon>Brassicales</taxon>
        <taxon>Brassicaceae</taxon>
        <taxon>Brassiceae</taxon>
        <taxon>Brassica</taxon>
    </lineage>
</organism>
<protein>
    <submittedName>
        <fullName evidence="1">Uncharacterized protein</fullName>
    </submittedName>
</protein>
<name>A0A3P6DWT1_BRAOL</name>
<reference evidence="1" key="1">
    <citation type="submission" date="2018-11" db="EMBL/GenBank/DDBJ databases">
        <authorList>
            <consortium name="Genoscope - CEA"/>
            <person name="William W."/>
        </authorList>
    </citation>
    <scope>NUCLEOTIDE SEQUENCE</scope>
</reference>
<dbReference type="AlphaFoldDB" id="A0A3P6DWT1"/>
<evidence type="ECO:0000313" key="1">
    <source>
        <dbReference type="EMBL" id="VDD36223.1"/>
    </source>
</evidence>
<accession>A0A3P6DWT1</accession>
<proteinExistence type="predicted"/>
<dbReference type="EMBL" id="LR031876">
    <property type="protein sequence ID" value="VDD36223.1"/>
    <property type="molecule type" value="Genomic_DNA"/>
</dbReference>